<feature type="domain" description="Fungal lipase-type" evidence="1">
    <location>
        <begin position="88"/>
        <end position="222"/>
    </location>
</feature>
<dbReference type="PANTHER" id="PTHR45908:SF8">
    <property type="entry name" value="FUNGAL LIPASE-LIKE DOMAIN-CONTAINING PROTEIN"/>
    <property type="match status" value="1"/>
</dbReference>
<dbReference type="Pfam" id="PF01764">
    <property type="entry name" value="Lipase_3"/>
    <property type="match status" value="1"/>
</dbReference>
<dbReference type="PANTHER" id="PTHR45908">
    <property type="entry name" value="PROTEIN CBG11750-RELATED"/>
    <property type="match status" value="1"/>
</dbReference>
<evidence type="ECO:0000313" key="2">
    <source>
        <dbReference type="Proteomes" id="UP000887577"/>
    </source>
</evidence>
<dbReference type="Proteomes" id="UP000887577">
    <property type="component" value="Unplaced"/>
</dbReference>
<name>A0A914Z7E5_9BILA</name>
<keyword evidence="2" id="KW-1185">Reference proteome</keyword>
<protein>
    <submittedName>
        <fullName evidence="3">Fungal lipase-like domain-containing protein</fullName>
    </submittedName>
</protein>
<dbReference type="CDD" id="cd00519">
    <property type="entry name" value="Lipase_3"/>
    <property type="match status" value="1"/>
</dbReference>
<dbReference type="InterPro" id="IPR029058">
    <property type="entry name" value="AB_hydrolase_fold"/>
</dbReference>
<evidence type="ECO:0000313" key="3">
    <source>
        <dbReference type="WBParaSite" id="PSU_v2.g6167.t1"/>
    </source>
</evidence>
<dbReference type="GO" id="GO:0006629">
    <property type="term" value="P:lipid metabolic process"/>
    <property type="evidence" value="ECO:0007669"/>
    <property type="project" value="InterPro"/>
</dbReference>
<proteinExistence type="predicted"/>
<accession>A0A914Z7E5</accession>
<dbReference type="WBParaSite" id="PSU_v2.g6167.t1">
    <property type="protein sequence ID" value="PSU_v2.g6167.t1"/>
    <property type="gene ID" value="PSU_v2.g6167"/>
</dbReference>
<dbReference type="SUPFAM" id="SSF53474">
    <property type="entry name" value="alpha/beta-Hydrolases"/>
    <property type="match status" value="1"/>
</dbReference>
<dbReference type="Gene3D" id="3.40.50.1820">
    <property type="entry name" value="alpha/beta hydrolase"/>
    <property type="match status" value="1"/>
</dbReference>
<dbReference type="InterPro" id="IPR002921">
    <property type="entry name" value="Fungal_lipase-type"/>
</dbReference>
<evidence type="ECO:0000259" key="1">
    <source>
        <dbReference type="Pfam" id="PF01764"/>
    </source>
</evidence>
<dbReference type="AlphaFoldDB" id="A0A914Z7E5"/>
<reference evidence="3" key="1">
    <citation type="submission" date="2022-11" db="UniProtKB">
        <authorList>
            <consortium name="WormBaseParasite"/>
        </authorList>
    </citation>
    <scope>IDENTIFICATION</scope>
</reference>
<sequence length="289" mass="32577">MAIIIFAIDDVDSRAPSKYTDWFGRHKFFPMGYLANGGSYMMEMFDKCFDKADFIKHVTAVVDLKNKDKNVTASCTVVISHTDESILLAFRPTYGVDEQNEEILTVAETTSFPGGGIVNKFYYNALMILWNGGIKDAFLTSKNKYSNYEIWITGHSMGGALSSLMAGYLVQMGYASSSAVKLMTFGEPRNGHKDFANRFPTLVPWAYRVVHHNDYVPHSIPQELGYQHHRNEIWYNNTMANGDPYIECDEPESLKCSNSVAPDKWSILDHGGYFDKKASCLKTASPMLF</sequence>
<organism evidence="2 3">
    <name type="scientific">Panagrolaimus superbus</name>
    <dbReference type="NCBI Taxonomy" id="310955"/>
    <lineage>
        <taxon>Eukaryota</taxon>
        <taxon>Metazoa</taxon>
        <taxon>Ecdysozoa</taxon>
        <taxon>Nematoda</taxon>
        <taxon>Chromadorea</taxon>
        <taxon>Rhabditida</taxon>
        <taxon>Tylenchina</taxon>
        <taxon>Panagrolaimomorpha</taxon>
        <taxon>Panagrolaimoidea</taxon>
        <taxon>Panagrolaimidae</taxon>
        <taxon>Panagrolaimus</taxon>
    </lineage>
</organism>